<dbReference type="KEGG" id="sliu:111351492"/>
<feature type="chain" id="PRO_5039934669" evidence="1">
    <location>
        <begin position="19"/>
        <end position="109"/>
    </location>
</feature>
<gene>
    <name evidence="3" type="primary">LOC111351492</name>
</gene>
<evidence type="ECO:0000256" key="1">
    <source>
        <dbReference type="SAM" id="SignalP"/>
    </source>
</evidence>
<proteinExistence type="predicted"/>
<name>A0A9J7DXP3_SPOLT</name>
<feature type="signal peptide" evidence="1">
    <location>
        <begin position="1"/>
        <end position="18"/>
    </location>
</feature>
<evidence type="ECO:0000313" key="2">
    <source>
        <dbReference type="Proteomes" id="UP000301870"/>
    </source>
</evidence>
<protein>
    <submittedName>
        <fullName evidence="3">Uncharacterized protein LOC111351492</fullName>
    </submittedName>
</protein>
<dbReference type="AlphaFoldDB" id="A0A9J7DXP3"/>
<reference evidence="3" key="1">
    <citation type="submission" date="2025-08" db="UniProtKB">
        <authorList>
            <consortium name="RefSeq"/>
        </authorList>
    </citation>
    <scope>IDENTIFICATION</scope>
    <source>
        <strain evidence="3">Ishihara</strain>
        <tissue evidence="3">Whole body</tissue>
    </source>
</reference>
<keyword evidence="1" id="KW-0732">Signal</keyword>
<sequence length="109" mass="11806">MISYVGLVVLVCAVAINADPHCNIATKGDIIGSVFYNLDPAYLQPGIRDYKVDIPHIPQCINGEAGVKAIICDEDVAPNGYFPDFYSLIVNRLGNMQNVGTVLVTVYCN</sequence>
<evidence type="ECO:0000313" key="3">
    <source>
        <dbReference type="RefSeq" id="XP_022819203.1"/>
    </source>
</evidence>
<dbReference type="OrthoDB" id="7331672at2759"/>
<accession>A0A9J7DXP3</accession>
<keyword evidence="2" id="KW-1185">Reference proteome</keyword>
<dbReference type="RefSeq" id="XP_022819203.1">
    <property type="nucleotide sequence ID" value="XM_022963435.1"/>
</dbReference>
<dbReference type="Proteomes" id="UP000301870">
    <property type="component" value="Chromosome 13"/>
</dbReference>
<organism evidence="2 3">
    <name type="scientific">Spodoptera litura</name>
    <name type="common">Asian cotton leafworm</name>
    <dbReference type="NCBI Taxonomy" id="69820"/>
    <lineage>
        <taxon>Eukaryota</taxon>
        <taxon>Metazoa</taxon>
        <taxon>Ecdysozoa</taxon>
        <taxon>Arthropoda</taxon>
        <taxon>Hexapoda</taxon>
        <taxon>Insecta</taxon>
        <taxon>Pterygota</taxon>
        <taxon>Neoptera</taxon>
        <taxon>Endopterygota</taxon>
        <taxon>Lepidoptera</taxon>
        <taxon>Glossata</taxon>
        <taxon>Ditrysia</taxon>
        <taxon>Noctuoidea</taxon>
        <taxon>Noctuidae</taxon>
        <taxon>Amphipyrinae</taxon>
        <taxon>Spodoptera</taxon>
    </lineage>
</organism>
<dbReference type="GeneID" id="111351492"/>